<evidence type="ECO:0000256" key="1">
    <source>
        <dbReference type="SAM" id="Phobius"/>
    </source>
</evidence>
<dbReference type="EMBL" id="ASWJ01000001">
    <property type="protein sequence ID" value="EOW87767.1"/>
    <property type="molecule type" value="Genomic_DNA"/>
</dbReference>
<organism evidence="2 3">
    <name type="scientific">Enterococcus columbae DSM 7374 = ATCC 51263</name>
    <dbReference type="NCBI Taxonomy" id="1121865"/>
    <lineage>
        <taxon>Bacteria</taxon>
        <taxon>Bacillati</taxon>
        <taxon>Bacillota</taxon>
        <taxon>Bacilli</taxon>
        <taxon>Lactobacillales</taxon>
        <taxon>Enterococcaceae</taxon>
        <taxon>Enterococcus</taxon>
    </lineage>
</organism>
<keyword evidence="1" id="KW-0812">Transmembrane</keyword>
<evidence type="ECO:0000313" key="3">
    <source>
        <dbReference type="Proteomes" id="UP000014113"/>
    </source>
</evidence>
<feature type="transmembrane region" description="Helical" evidence="1">
    <location>
        <begin position="41"/>
        <end position="61"/>
    </location>
</feature>
<accession>S0K232</accession>
<feature type="transmembrane region" description="Helical" evidence="1">
    <location>
        <begin position="103"/>
        <end position="121"/>
    </location>
</feature>
<name>S0K232_9ENTE</name>
<dbReference type="RefSeq" id="WP_016184316.1">
    <property type="nucleotide sequence ID" value="NZ_KE136491.1"/>
</dbReference>
<dbReference type="Proteomes" id="UP000014113">
    <property type="component" value="Unassembled WGS sequence"/>
</dbReference>
<keyword evidence="1" id="KW-0472">Membrane</keyword>
<protein>
    <submittedName>
        <fullName evidence="2">Uncharacterized protein</fullName>
    </submittedName>
</protein>
<comment type="caution">
    <text evidence="2">The sequence shown here is derived from an EMBL/GenBank/DDBJ whole genome shotgun (WGS) entry which is preliminary data.</text>
</comment>
<dbReference type="AlphaFoldDB" id="S0K232"/>
<keyword evidence="3" id="KW-1185">Reference proteome</keyword>
<sequence length="271" mass="29567">MEKSINKRFLVLFIIAFLDYFLMSFLPVIMGIQTIKEYHFINYPLLIAVLIIYLVYIIFSIRHHHRNIYKKYFSSCYLVLTLFILFFSGSIAIIFLIYQKNPIVAILDLILTVGFIINSQIRMFQGIKSSVQKHEKFNSRAYLLSEKIGCILLVVGGSGITALSAIINIRTNGASNGGAIGTAIPVPILGTILGAAAGAVVGFAVGGVISLAKCVNPDFASDAKEFAYTVYDNTTEKIKKVGKVVASSASETVKTVLNYISGIGKAIDFGG</sequence>
<dbReference type="STRING" id="1121865.OMW_02222"/>
<gene>
    <name evidence="2" type="ORF">I568_00053</name>
</gene>
<feature type="transmembrane region" description="Helical" evidence="1">
    <location>
        <begin position="73"/>
        <end position="97"/>
    </location>
</feature>
<keyword evidence="1" id="KW-1133">Transmembrane helix</keyword>
<dbReference type="PATRIC" id="fig|1121865.3.peg.2166"/>
<evidence type="ECO:0000313" key="2">
    <source>
        <dbReference type="EMBL" id="EOW87767.1"/>
    </source>
</evidence>
<feature type="transmembrane region" description="Helical" evidence="1">
    <location>
        <begin position="9"/>
        <end position="29"/>
    </location>
</feature>
<proteinExistence type="predicted"/>
<reference evidence="2 3" key="1">
    <citation type="submission" date="2013-03" db="EMBL/GenBank/DDBJ databases">
        <title>The Genome Sequence of Enterococcus columbae ATCC_51263 (PacBio/Illumina hybrid assembly).</title>
        <authorList>
            <consortium name="The Broad Institute Genomics Platform"/>
            <consortium name="The Broad Institute Genome Sequencing Center for Infectious Disease"/>
            <person name="Earl A."/>
            <person name="Russ C."/>
            <person name="Gilmore M."/>
            <person name="Surin D."/>
            <person name="Walker B."/>
            <person name="Young S."/>
            <person name="Zeng Q."/>
            <person name="Gargeya S."/>
            <person name="Fitzgerald M."/>
            <person name="Haas B."/>
            <person name="Abouelleil A."/>
            <person name="Allen A.W."/>
            <person name="Alvarado L."/>
            <person name="Arachchi H.M."/>
            <person name="Berlin A.M."/>
            <person name="Chapman S.B."/>
            <person name="Gainer-Dewar J."/>
            <person name="Goldberg J."/>
            <person name="Griggs A."/>
            <person name="Gujja S."/>
            <person name="Hansen M."/>
            <person name="Howarth C."/>
            <person name="Imamovic A."/>
            <person name="Ireland A."/>
            <person name="Larimer J."/>
            <person name="McCowan C."/>
            <person name="Murphy C."/>
            <person name="Pearson M."/>
            <person name="Poon T.W."/>
            <person name="Priest M."/>
            <person name="Roberts A."/>
            <person name="Saif S."/>
            <person name="Shea T."/>
            <person name="Sisk P."/>
            <person name="Sykes S."/>
            <person name="Wortman J."/>
            <person name="Nusbaum C."/>
            <person name="Birren B."/>
        </authorList>
    </citation>
    <scope>NUCLEOTIDE SEQUENCE [LARGE SCALE GENOMIC DNA]</scope>
    <source>
        <strain evidence="2 3">ATCC 51263</strain>
    </source>
</reference>
<feature type="transmembrane region" description="Helical" evidence="1">
    <location>
        <begin position="142"/>
        <end position="167"/>
    </location>
</feature>
<feature type="transmembrane region" description="Helical" evidence="1">
    <location>
        <begin position="187"/>
        <end position="212"/>
    </location>
</feature>